<reference evidence="2" key="1">
    <citation type="submission" date="2020-01" db="EMBL/GenBank/DDBJ databases">
        <authorList>
            <person name="Mishra B."/>
        </authorList>
    </citation>
    <scope>NUCLEOTIDE SEQUENCE [LARGE SCALE GENOMIC DNA]</scope>
</reference>
<proteinExistence type="predicted"/>
<organism evidence="2 3">
    <name type="scientific">Microthlaspi erraticum</name>
    <dbReference type="NCBI Taxonomy" id="1685480"/>
    <lineage>
        <taxon>Eukaryota</taxon>
        <taxon>Viridiplantae</taxon>
        <taxon>Streptophyta</taxon>
        <taxon>Embryophyta</taxon>
        <taxon>Tracheophyta</taxon>
        <taxon>Spermatophyta</taxon>
        <taxon>Magnoliopsida</taxon>
        <taxon>eudicotyledons</taxon>
        <taxon>Gunneridae</taxon>
        <taxon>Pentapetalae</taxon>
        <taxon>rosids</taxon>
        <taxon>malvids</taxon>
        <taxon>Brassicales</taxon>
        <taxon>Brassicaceae</taxon>
        <taxon>Coluteocarpeae</taxon>
        <taxon>Microthlaspi</taxon>
    </lineage>
</organism>
<dbReference type="OrthoDB" id="1106387at2759"/>
<dbReference type="Proteomes" id="UP000467841">
    <property type="component" value="Unassembled WGS sequence"/>
</dbReference>
<feature type="domain" description="DUF8039" evidence="1">
    <location>
        <begin position="31"/>
        <end position="115"/>
    </location>
</feature>
<accession>A0A6D2IPU7</accession>
<protein>
    <recommendedName>
        <fullName evidence="1">DUF8039 domain-containing protein</fullName>
    </recommendedName>
</protein>
<sequence>MEVQGPKISNVLARVSNSANDKSPETYPGVEVIKENQKCKLMDISGRKLVVAEGRVHSTDPEQKVHFVRLGFGAARVWVDIVKVDDAAVWKPSDEIETVKDAHGSSIAWPMDKLVIY</sequence>
<dbReference type="EMBL" id="CACVBM020001103">
    <property type="protein sequence ID" value="CAA7031123.1"/>
    <property type="molecule type" value="Genomic_DNA"/>
</dbReference>
<keyword evidence="3" id="KW-1185">Reference proteome</keyword>
<dbReference type="Pfam" id="PF26133">
    <property type="entry name" value="DUF8039"/>
    <property type="match status" value="1"/>
</dbReference>
<dbReference type="InterPro" id="IPR058352">
    <property type="entry name" value="DUF8039"/>
</dbReference>
<dbReference type="AlphaFoldDB" id="A0A6D2IPU7"/>
<evidence type="ECO:0000259" key="1">
    <source>
        <dbReference type="Pfam" id="PF26133"/>
    </source>
</evidence>
<name>A0A6D2IPU7_9BRAS</name>
<gene>
    <name evidence="2" type="ORF">MERR_LOCUS18358</name>
</gene>
<evidence type="ECO:0000313" key="2">
    <source>
        <dbReference type="EMBL" id="CAA7031123.1"/>
    </source>
</evidence>
<evidence type="ECO:0000313" key="3">
    <source>
        <dbReference type="Proteomes" id="UP000467841"/>
    </source>
</evidence>
<comment type="caution">
    <text evidence="2">The sequence shown here is derived from an EMBL/GenBank/DDBJ whole genome shotgun (WGS) entry which is preliminary data.</text>
</comment>